<evidence type="ECO:0000313" key="2">
    <source>
        <dbReference type="Proteomes" id="UP000500953"/>
    </source>
</evidence>
<name>A0A6G9ZDM7_9NOCA</name>
<dbReference type="RefSeq" id="WP_167490934.1">
    <property type="nucleotide sequence ID" value="NZ_CP046173.1"/>
</dbReference>
<evidence type="ECO:0000313" key="1">
    <source>
        <dbReference type="EMBL" id="QIS23612.1"/>
    </source>
</evidence>
<protein>
    <submittedName>
        <fullName evidence="1">Uncharacterized protein</fullName>
    </submittedName>
</protein>
<accession>A0A6G9ZDM7</accession>
<dbReference type="AlphaFoldDB" id="A0A6G9ZDM7"/>
<proteinExistence type="predicted"/>
<organism evidence="1 2">
    <name type="scientific">Nocardia terpenica</name>
    <dbReference type="NCBI Taxonomy" id="455432"/>
    <lineage>
        <taxon>Bacteria</taxon>
        <taxon>Bacillati</taxon>
        <taxon>Actinomycetota</taxon>
        <taxon>Actinomycetes</taxon>
        <taxon>Mycobacteriales</taxon>
        <taxon>Nocardiaceae</taxon>
        <taxon>Nocardia</taxon>
    </lineage>
</organism>
<sequence length="178" mass="18772">MTTVSNPRRPGKRLLAALAVIVLILIALAINTKVKFLFDLSSPDKTVWPTSQPTPPHHDVDPASLYGKPVPEVEALLGMTDAKSTIPLATPTLIAIPTDKPIDGRAENTLAVTAICITQFPSPLPTGYRVPIYFGVTPAEDFTGPVAAAATSDGKPYRTALEQATGCVPAVTDPAVYN</sequence>
<reference evidence="1 2" key="1">
    <citation type="journal article" date="2019" name="ACS Chem. Biol.">
        <title>Identification and Mobilization of a Cryptic Antibiotic Biosynthesis Gene Locus from a Human-Pathogenic Nocardia Isolate.</title>
        <authorList>
            <person name="Herisse M."/>
            <person name="Ishida K."/>
            <person name="Porter J.L."/>
            <person name="Howden B."/>
            <person name="Hertweck C."/>
            <person name="Stinear T.P."/>
            <person name="Pidot S.J."/>
        </authorList>
    </citation>
    <scope>NUCLEOTIDE SEQUENCE [LARGE SCALE GENOMIC DNA]</scope>
    <source>
        <strain evidence="1 2">AUSMDU00012715</strain>
    </source>
</reference>
<dbReference type="Proteomes" id="UP000500953">
    <property type="component" value="Chromosome"/>
</dbReference>
<dbReference type="EMBL" id="CP046173">
    <property type="protein sequence ID" value="QIS23612.1"/>
    <property type="molecule type" value="Genomic_DNA"/>
</dbReference>
<gene>
    <name evidence="1" type="ORF">F6W96_40445</name>
</gene>